<comment type="caution">
    <text evidence="6">The sequence shown here is derived from an EMBL/GenBank/DDBJ whole genome shotgun (WGS) entry which is preliminary data.</text>
</comment>
<dbReference type="Gene3D" id="3.50.4.10">
    <property type="entry name" value="Hepatocyte Growth Factor"/>
    <property type="match status" value="1"/>
</dbReference>
<accession>A0A812TWF5</accession>
<dbReference type="Proteomes" id="UP000604046">
    <property type="component" value="Unassembled WGS sequence"/>
</dbReference>
<dbReference type="InterPro" id="IPR000177">
    <property type="entry name" value="Apple"/>
</dbReference>
<dbReference type="GO" id="GO:0006508">
    <property type="term" value="P:proteolysis"/>
    <property type="evidence" value="ECO:0007669"/>
    <property type="project" value="InterPro"/>
</dbReference>
<keyword evidence="1" id="KW-0677">Repeat</keyword>
<sequence length="452" mass="48068">MRAGHDVLLSLKLWSLGILAVRGGFNTCEASLQLDSQTQDCSISETVPFSGSMFQQMAGKVNSTEACAALCAGAALQGCEAFIFCKPDETSHEVGLSVDFCMLLHAVREVPDDRSPFPGRCSSGRACASDCRDLDSQLSRIFPDADASLTSSCSELIGHQPGNCWSSWNDGKREEEATDPDIRLVQALCPESCRSCSSAAIRGLSVGGRSHATVAAAELARRTELVPATPQCTVEQGVVYEDVAGYLFKWRAVLNADICASLCSSSTDCLAFTFYAADHAEFSKFDCVLHNSTAATSGRRSNSCCISGQACAARCRNQNLYVSLLMQTSGLSYITNCEEYVVSLLFAQNVSACQHLSDPEPTEGLCSLSCYARMPGNSTDDTYPTLPPSTTPTSTSTLRPPGVGQATTTTPGSTTTSVTPRPGVAQTSVGYTLWPRRPSCALVISLVFLMTG</sequence>
<organism evidence="6 7">
    <name type="scientific">Symbiodinium natans</name>
    <dbReference type="NCBI Taxonomy" id="878477"/>
    <lineage>
        <taxon>Eukaryota</taxon>
        <taxon>Sar</taxon>
        <taxon>Alveolata</taxon>
        <taxon>Dinophyceae</taxon>
        <taxon>Suessiales</taxon>
        <taxon>Symbiodiniaceae</taxon>
        <taxon>Symbiodinium</taxon>
    </lineage>
</organism>
<feature type="chain" id="PRO_5032670946" evidence="4">
    <location>
        <begin position="24"/>
        <end position="452"/>
    </location>
</feature>
<protein>
    <submittedName>
        <fullName evidence="6">SLC35E2B protein</fullName>
    </submittedName>
</protein>
<feature type="region of interest" description="Disordered" evidence="3">
    <location>
        <begin position="379"/>
        <end position="421"/>
    </location>
</feature>
<reference evidence="6" key="1">
    <citation type="submission" date="2021-02" db="EMBL/GenBank/DDBJ databases">
        <authorList>
            <person name="Dougan E. K."/>
            <person name="Rhodes N."/>
            <person name="Thang M."/>
            <person name="Chan C."/>
        </authorList>
    </citation>
    <scope>NUCLEOTIDE SEQUENCE</scope>
</reference>
<gene>
    <name evidence="6" type="primary">SLC35E2B</name>
    <name evidence="6" type="ORF">SNAT2548_LOCUS30607</name>
</gene>
<name>A0A812TWF5_9DINO</name>
<keyword evidence="7" id="KW-1185">Reference proteome</keyword>
<feature type="compositionally biased region" description="Low complexity" evidence="3">
    <location>
        <begin position="391"/>
        <end position="421"/>
    </location>
</feature>
<evidence type="ECO:0000256" key="3">
    <source>
        <dbReference type="SAM" id="MobiDB-lite"/>
    </source>
</evidence>
<dbReference type="GO" id="GO:0005576">
    <property type="term" value="C:extracellular region"/>
    <property type="evidence" value="ECO:0007669"/>
    <property type="project" value="InterPro"/>
</dbReference>
<evidence type="ECO:0000256" key="4">
    <source>
        <dbReference type="SAM" id="SignalP"/>
    </source>
</evidence>
<evidence type="ECO:0000313" key="7">
    <source>
        <dbReference type="Proteomes" id="UP000604046"/>
    </source>
</evidence>
<dbReference type="PROSITE" id="PS50948">
    <property type="entry name" value="PAN"/>
    <property type="match status" value="1"/>
</dbReference>
<evidence type="ECO:0000259" key="5">
    <source>
        <dbReference type="PROSITE" id="PS50948"/>
    </source>
</evidence>
<evidence type="ECO:0000256" key="2">
    <source>
        <dbReference type="ARBA" id="ARBA00023157"/>
    </source>
</evidence>
<feature type="signal peptide" evidence="4">
    <location>
        <begin position="1"/>
        <end position="23"/>
    </location>
</feature>
<keyword evidence="4" id="KW-0732">Signal</keyword>
<dbReference type="SMART" id="SM00223">
    <property type="entry name" value="APPLE"/>
    <property type="match status" value="1"/>
</dbReference>
<dbReference type="OrthoDB" id="10308192at2759"/>
<dbReference type="AlphaFoldDB" id="A0A812TWF5"/>
<keyword evidence="2" id="KW-1015">Disulfide bond</keyword>
<proteinExistence type="predicted"/>
<dbReference type="Pfam" id="PF00024">
    <property type="entry name" value="PAN_1"/>
    <property type="match status" value="1"/>
</dbReference>
<dbReference type="InterPro" id="IPR003609">
    <property type="entry name" value="Pan_app"/>
</dbReference>
<evidence type="ECO:0000256" key="1">
    <source>
        <dbReference type="ARBA" id="ARBA00022737"/>
    </source>
</evidence>
<dbReference type="EMBL" id="CAJNDS010002613">
    <property type="protein sequence ID" value="CAE7545445.1"/>
    <property type="molecule type" value="Genomic_DNA"/>
</dbReference>
<evidence type="ECO:0000313" key="6">
    <source>
        <dbReference type="EMBL" id="CAE7545445.1"/>
    </source>
</evidence>
<feature type="domain" description="Apple" evidence="5">
    <location>
        <begin position="232"/>
        <end position="311"/>
    </location>
</feature>